<dbReference type="EMBL" id="MPTB01000028">
    <property type="protein sequence ID" value="OMD45083.1"/>
    <property type="molecule type" value="Genomic_DNA"/>
</dbReference>
<name>A0ABX3H3T9_PAEBO</name>
<evidence type="ECO:0000313" key="1">
    <source>
        <dbReference type="EMBL" id="OMD45083.1"/>
    </source>
</evidence>
<keyword evidence="2" id="KW-1185">Reference proteome</keyword>
<evidence type="ECO:0000313" key="2">
    <source>
        <dbReference type="Proteomes" id="UP000187412"/>
    </source>
</evidence>
<reference evidence="1 2" key="1">
    <citation type="submission" date="2016-10" db="EMBL/GenBank/DDBJ databases">
        <title>Paenibacillus species isolates.</title>
        <authorList>
            <person name="Beno S.M."/>
        </authorList>
    </citation>
    <scope>NUCLEOTIDE SEQUENCE [LARGE SCALE GENOMIC DNA]</scope>
    <source>
        <strain evidence="1 2">FSL H7-0744</strain>
    </source>
</reference>
<dbReference type="Proteomes" id="UP000187412">
    <property type="component" value="Unassembled WGS sequence"/>
</dbReference>
<comment type="caution">
    <text evidence="1">The sequence shown here is derived from an EMBL/GenBank/DDBJ whole genome shotgun (WGS) entry which is preliminary data.</text>
</comment>
<gene>
    <name evidence="1" type="ORF">BSK56_21055</name>
</gene>
<accession>A0ABX3H3T9</accession>
<protein>
    <submittedName>
        <fullName evidence="1">Uncharacterized protein</fullName>
    </submittedName>
</protein>
<sequence length="116" mass="13614">MIKRNKDLINDYSTHSNIIPTFGNIDFSSFPSTTISFFDVEDDLIIKQRLWWLGNIIFCLLDLYDELSSETKIFNVKKDFYSSMTKLASQNNKILVEIQKNERFKKHEGIVLKNSL</sequence>
<proteinExistence type="predicted"/>
<organism evidence="1 2">
    <name type="scientific">Paenibacillus borealis</name>
    <dbReference type="NCBI Taxonomy" id="160799"/>
    <lineage>
        <taxon>Bacteria</taxon>
        <taxon>Bacillati</taxon>
        <taxon>Bacillota</taxon>
        <taxon>Bacilli</taxon>
        <taxon>Bacillales</taxon>
        <taxon>Paenibacillaceae</taxon>
        <taxon>Paenibacillus</taxon>
    </lineage>
</organism>